<sequence>MFHLDEINVQDILSIHSLVINEGITFIIGESGGGKSTILKLINRYVVPTEGNIYYHEQPITAFPIVSYRRKVPLLSQTPFISEGSIERNLQYGRELNNSSLVGKKELEDLLTALRLSKGLQDESTELSGGEKQRVNLGRFLLLDAKVYLMDEPCSSLDEELKHDVYSYMVDRIRQKGASAIIVTHSEGIAKKFADTIIRVQRGDLNVETRTD</sequence>
<dbReference type="STRING" id="1150625.Q75_05095"/>
<dbReference type="RefSeq" id="WP_059350630.1">
    <property type="nucleotide sequence ID" value="NZ_LDYG01000021.1"/>
</dbReference>
<dbReference type="PROSITE" id="PS00211">
    <property type="entry name" value="ABC_TRANSPORTER_1"/>
    <property type="match status" value="1"/>
</dbReference>
<proteinExistence type="predicted"/>
<organism evidence="5 6">
    <name type="scientific">Bacillus coahuilensis p1.1.43</name>
    <dbReference type="NCBI Taxonomy" id="1150625"/>
    <lineage>
        <taxon>Bacteria</taxon>
        <taxon>Bacillati</taxon>
        <taxon>Bacillota</taxon>
        <taxon>Bacilli</taxon>
        <taxon>Bacillales</taxon>
        <taxon>Bacillaceae</taxon>
        <taxon>Bacillus</taxon>
    </lineage>
</organism>
<dbReference type="PROSITE" id="PS50893">
    <property type="entry name" value="ABC_TRANSPORTER_2"/>
    <property type="match status" value="1"/>
</dbReference>
<keyword evidence="1" id="KW-0813">Transport</keyword>
<gene>
    <name evidence="5" type="ORF">Q75_05095</name>
</gene>
<evidence type="ECO:0000256" key="1">
    <source>
        <dbReference type="ARBA" id="ARBA00022448"/>
    </source>
</evidence>
<dbReference type="PANTHER" id="PTHR43423">
    <property type="entry name" value="ABC TRANSPORTER I FAMILY MEMBER 17"/>
    <property type="match status" value="1"/>
</dbReference>
<dbReference type="SMART" id="SM00382">
    <property type="entry name" value="AAA"/>
    <property type="match status" value="1"/>
</dbReference>
<evidence type="ECO:0000259" key="4">
    <source>
        <dbReference type="PROSITE" id="PS50893"/>
    </source>
</evidence>
<feature type="domain" description="ABC transporter" evidence="4">
    <location>
        <begin position="2"/>
        <end position="212"/>
    </location>
</feature>
<dbReference type="Proteomes" id="UP000074108">
    <property type="component" value="Unassembled WGS sequence"/>
</dbReference>
<dbReference type="Gene3D" id="3.40.50.300">
    <property type="entry name" value="P-loop containing nucleotide triphosphate hydrolases"/>
    <property type="match status" value="1"/>
</dbReference>
<dbReference type="InterPro" id="IPR003439">
    <property type="entry name" value="ABC_transporter-like_ATP-bd"/>
</dbReference>
<dbReference type="InterPro" id="IPR017871">
    <property type="entry name" value="ABC_transporter-like_CS"/>
</dbReference>
<reference evidence="5 6" key="1">
    <citation type="journal article" date="2016" name="Front. Microbiol.">
        <title>Microevolution Analysis of Bacillus coahuilensis Unveils Differences in Phosphorus Acquisition Strategies and Their Regulation.</title>
        <authorList>
            <person name="Gomez-Lunar Z."/>
            <person name="Hernandez-Gonzalez I."/>
            <person name="Rodriguez-Torres M.D."/>
            <person name="Souza V."/>
            <person name="Olmedo-Alvarez G."/>
        </authorList>
    </citation>
    <scope>NUCLEOTIDE SEQUENCE [LARGE SCALE GENOMIC DNA]</scope>
    <source>
        <strain evidence="6">p1.1.43</strain>
    </source>
</reference>
<dbReference type="PATRIC" id="fig|1150625.3.peg.1072"/>
<dbReference type="GO" id="GO:0005524">
    <property type="term" value="F:ATP binding"/>
    <property type="evidence" value="ECO:0007669"/>
    <property type="project" value="UniProtKB-KW"/>
</dbReference>
<name>A0A147KA73_9BACI</name>
<dbReference type="AlphaFoldDB" id="A0A147KA73"/>
<dbReference type="SUPFAM" id="SSF52540">
    <property type="entry name" value="P-loop containing nucleoside triphosphate hydrolases"/>
    <property type="match status" value="1"/>
</dbReference>
<dbReference type="GO" id="GO:0016887">
    <property type="term" value="F:ATP hydrolysis activity"/>
    <property type="evidence" value="ECO:0007669"/>
    <property type="project" value="InterPro"/>
</dbReference>
<dbReference type="EMBL" id="LDYG01000021">
    <property type="protein sequence ID" value="KUP07605.1"/>
    <property type="molecule type" value="Genomic_DNA"/>
</dbReference>
<comment type="caution">
    <text evidence="5">The sequence shown here is derived from an EMBL/GenBank/DDBJ whole genome shotgun (WGS) entry which is preliminary data.</text>
</comment>
<protein>
    <recommendedName>
        <fullName evidence="4">ABC transporter domain-containing protein</fullName>
    </recommendedName>
</protein>
<evidence type="ECO:0000313" key="5">
    <source>
        <dbReference type="EMBL" id="KUP07605.1"/>
    </source>
</evidence>
<dbReference type="PANTHER" id="PTHR43423:SF1">
    <property type="entry name" value="ABC TRANSPORTER I FAMILY MEMBER 17"/>
    <property type="match status" value="1"/>
</dbReference>
<dbReference type="Pfam" id="PF00005">
    <property type="entry name" value="ABC_tran"/>
    <property type="match status" value="1"/>
</dbReference>
<keyword evidence="3" id="KW-0067">ATP-binding</keyword>
<keyword evidence="2" id="KW-0547">Nucleotide-binding</keyword>
<evidence type="ECO:0000256" key="3">
    <source>
        <dbReference type="ARBA" id="ARBA00022840"/>
    </source>
</evidence>
<accession>A0A147KA73</accession>
<dbReference type="OrthoDB" id="9785080at2"/>
<evidence type="ECO:0000256" key="2">
    <source>
        <dbReference type="ARBA" id="ARBA00022741"/>
    </source>
</evidence>
<keyword evidence="6" id="KW-1185">Reference proteome</keyword>
<dbReference type="InterPro" id="IPR027417">
    <property type="entry name" value="P-loop_NTPase"/>
</dbReference>
<evidence type="ECO:0000313" key="6">
    <source>
        <dbReference type="Proteomes" id="UP000074108"/>
    </source>
</evidence>
<dbReference type="InterPro" id="IPR003593">
    <property type="entry name" value="AAA+_ATPase"/>
</dbReference>